<evidence type="ECO:0000313" key="3">
    <source>
        <dbReference type="Proteomes" id="UP000295621"/>
    </source>
</evidence>
<keyword evidence="1" id="KW-0732">Signal</keyword>
<sequence length="126" mass="13333">MIRTTRTVPMLGALAAVVLALTACGSDSSGSEYCDLITNAEEDDSLADADPTDPDAMEEITATFREITDAAPDDVKGDWETVTASFEAFSSGEMPSDPEASADMDTAFSNIEEHVQSECDIELQGS</sequence>
<feature type="chain" id="PRO_5039634828" evidence="1">
    <location>
        <begin position="26"/>
        <end position="126"/>
    </location>
</feature>
<gene>
    <name evidence="2" type="ORF">E1212_27400</name>
</gene>
<evidence type="ECO:0000256" key="1">
    <source>
        <dbReference type="SAM" id="SignalP"/>
    </source>
</evidence>
<comment type="caution">
    <text evidence="2">The sequence shown here is derived from an EMBL/GenBank/DDBJ whole genome shotgun (WGS) entry which is preliminary data.</text>
</comment>
<dbReference type="RefSeq" id="WP_131988441.1">
    <property type="nucleotide sequence ID" value="NZ_SMKL01000105.1"/>
</dbReference>
<reference evidence="2 3" key="1">
    <citation type="submission" date="2019-02" db="EMBL/GenBank/DDBJ databases">
        <title>Draft genome sequences of novel Actinobacteria.</title>
        <authorList>
            <person name="Sahin N."/>
            <person name="Ay H."/>
            <person name="Saygin H."/>
        </authorList>
    </citation>
    <scope>NUCLEOTIDE SEQUENCE [LARGE SCALE GENOMIC DNA]</scope>
    <source>
        <strain evidence="2 3">KC603</strain>
    </source>
</reference>
<proteinExistence type="predicted"/>
<dbReference type="AlphaFoldDB" id="A0A4R4RAP8"/>
<keyword evidence="3" id="KW-1185">Reference proteome</keyword>
<accession>A0A4R4RAP8</accession>
<organism evidence="2 3">
    <name type="scientific">Jiangella ureilytica</name>
    <dbReference type="NCBI Taxonomy" id="2530374"/>
    <lineage>
        <taxon>Bacteria</taxon>
        <taxon>Bacillati</taxon>
        <taxon>Actinomycetota</taxon>
        <taxon>Actinomycetes</taxon>
        <taxon>Jiangellales</taxon>
        <taxon>Jiangellaceae</taxon>
        <taxon>Jiangella</taxon>
    </lineage>
</organism>
<evidence type="ECO:0000313" key="2">
    <source>
        <dbReference type="EMBL" id="TDC46211.1"/>
    </source>
</evidence>
<dbReference type="OrthoDB" id="5191965at2"/>
<feature type="signal peptide" evidence="1">
    <location>
        <begin position="1"/>
        <end position="25"/>
    </location>
</feature>
<dbReference type="PROSITE" id="PS51257">
    <property type="entry name" value="PROKAR_LIPOPROTEIN"/>
    <property type="match status" value="1"/>
</dbReference>
<dbReference type="EMBL" id="SMKL01000105">
    <property type="protein sequence ID" value="TDC46211.1"/>
    <property type="molecule type" value="Genomic_DNA"/>
</dbReference>
<name>A0A4R4RAP8_9ACTN</name>
<dbReference type="Proteomes" id="UP000295621">
    <property type="component" value="Unassembled WGS sequence"/>
</dbReference>
<protein>
    <submittedName>
        <fullName evidence="2">Uncharacterized protein</fullName>
    </submittedName>
</protein>